<protein>
    <submittedName>
        <fullName evidence="1">Uncharacterized protein</fullName>
    </submittedName>
</protein>
<proteinExistence type="predicted"/>
<gene>
    <name evidence="1" type="ORF">PLBR_LOCUS5290</name>
</gene>
<sequence length="443" mass="48857">MWVRRLRPFVRFDRAVVCAGRAPTPMVQRRPASSAEPLSALPAGVGADDAALYDALAGYDPQSNREEQDWVQAIRQADLVVADSVARLKDARPDAMVVYRYPLQPGDNDDRPADAAFAKTCPAYLDCIRLPVPVPGIAPVLCPNVLFASEDHYRLNAEMLSCPNPRVLLHGNAGVGRSINLCALLVCLIARDRLLGTWADSSGTGASLTRPQWPSSFDTVARIVDLPQIGVHVNLYSLATGAVIKFHARDPNSLPMSVLDRPGVLVLFEQYAYLARNAPVFSRARSITKVPVQSARLEFCRRARPTTFYMPCPPAPQLHAMAHVVRECSSGGMSVLLDPKCIDARIDAFGNIPRAFSRMTGRDLETALAISDDDRAPPEVSDHVRTYVVARSGSRPFQVATTKLANRHVRAQIDERLAFIDDIQRHLPDNDDGFRAMYEQQQR</sequence>
<keyword evidence="1" id="KW-0496">Mitochondrion</keyword>
<accession>A0A3P3YD16</accession>
<dbReference type="EMBL" id="OVEO01000009">
    <property type="protein sequence ID" value="SPQ98075.1"/>
    <property type="molecule type" value="Genomic_DNA"/>
</dbReference>
<name>A0A3P3YD16_PLABS</name>
<evidence type="ECO:0000313" key="2">
    <source>
        <dbReference type="Proteomes" id="UP000290189"/>
    </source>
</evidence>
<evidence type="ECO:0000313" key="1">
    <source>
        <dbReference type="EMBL" id="SPQ98075.1"/>
    </source>
</evidence>
<dbReference type="Proteomes" id="UP000290189">
    <property type="component" value="Unassembled WGS sequence"/>
</dbReference>
<reference evidence="1 2" key="1">
    <citation type="submission" date="2018-03" db="EMBL/GenBank/DDBJ databases">
        <authorList>
            <person name="Fogelqvist J."/>
        </authorList>
    </citation>
    <scope>NUCLEOTIDE SEQUENCE [LARGE SCALE GENOMIC DNA]</scope>
</reference>
<geneLocation type="mitochondrion" evidence="1"/>
<dbReference type="AlphaFoldDB" id="A0A3P3YD16"/>
<organism evidence="1 2">
    <name type="scientific">Plasmodiophora brassicae</name>
    <name type="common">Clubroot disease agent</name>
    <dbReference type="NCBI Taxonomy" id="37360"/>
    <lineage>
        <taxon>Eukaryota</taxon>
        <taxon>Sar</taxon>
        <taxon>Rhizaria</taxon>
        <taxon>Endomyxa</taxon>
        <taxon>Phytomyxea</taxon>
        <taxon>Plasmodiophorida</taxon>
        <taxon>Plasmodiophoridae</taxon>
        <taxon>Plasmodiophora</taxon>
    </lineage>
</organism>